<comment type="caution">
    <text evidence="1">The sequence shown here is derived from an EMBL/GenBank/DDBJ whole genome shotgun (WGS) entry which is preliminary data.</text>
</comment>
<reference evidence="1" key="1">
    <citation type="submission" date="2013-11" db="EMBL/GenBank/DDBJ databases">
        <title>Genome sequence of the fusiform rust pathogen reveals effectors for host alternation and coevolution with pine.</title>
        <authorList>
            <consortium name="DOE Joint Genome Institute"/>
            <person name="Smith K."/>
            <person name="Pendleton A."/>
            <person name="Kubisiak T."/>
            <person name="Anderson C."/>
            <person name="Salamov A."/>
            <person name="Aerts A."/>
            <person name="Riley R."/>
            <person name="Clum A."/>
            <person name="Lindquist E."/>
            <person name="Ence D."/>
            <person name="Campbell M."/>
            <person name="Kronenberg Z."/>
            <person name="Feau N."/>
            <person name="Dhillon B."/>
            <person name="Hamelin R."/>
            <person name="Burleigh J."/>
            <person name="Smith J."/>
            <person name="Yandell M."/>
            <person name="Nelson C."/>
            <person name="Grigoriev I."/>
            <person name="Davis J."/>
        </authorList>
    </citation>
    <scope>NUCLEOTIDE SEQUENCE</scope>
    <source>
        <strain evidence="1">G11</strain>
    </source>
</reference>
<dbReference type="Proteomes" id="UP000886653">
    <property type="component" value="Unassembled WGS sequence"/>
</dbReference>
<sequence length="51" mass="5761">MRHPLTNSLTGEEVEVTWKSSMFLPVFECALGTQPAPVQTSSEWEYVLVMC</sequence>
<gene>
    <name evidence="1" type="ORF">CROQUDRAFT_101710</name>
</gene>
<evidence type="ECO:0000313" key="1">
    <source>
        <dbReference type="EMBL" id="KAG0139332.1"/>
    </source>
</evidence>
<dbReference type="AlphaFoldDB" id="A0A9P6N5Z2"/>
<accession>A0A9P6N5Z2</accession>
<name>A0A9P6N5Z2_9BASI</name>
<dbReference type="EMBL" id="MU167625">
    <property type="protein sequence ID" value="KAG0139332.1"/>
    <property type="molecule type" value="Genomic_DNA"/>
</dbReference>
<organism evidence="1 2">
    <name type="scientific">Cronartium quercuum f. sp. fusiforme G11</name>
    <dbReference type="NCBI Taxonomy" id="708437"/>
    <lineage>
        <taxon>Eukaryota</taxon>
        <taxon>Fungi</taxon>
        <taxon>Dikarya</taxon>
        <taxon>Basidiomycota</taxon>
        <taxon>Pucciniomycotina</taxon>
        <taxon>Pucciniomycetes</taxon>
        <taxon>Pucciniales</taxon>
        <taxon>Coleosporiaceae</taxon>
        <taxon>Cronartium</taxon>
    </lineage>
</organism>
<proteinExistence type="predicted"/>
<protein>
    <submittedName>
        <fullName evidence="1">Uncharacterized protein</fullName>
    </submittedName>
</protein>
<evidence type="ECO:0000313" key="2">
    <source>
        <dbReference type="Proteomes" id="UP000886653"/>
    </source>
</evidence>
<keyword evidence="2" id="KW-1185">Reference proteome</keyword>